<comment type="caution">
    <text evidence="7">The sequence shown here is derived from an EMBL/GenBank/DDBJ whole genome shotgun (WGS) entry which is preliminary data.</text>
</comment>
<evidence type="ECO:0000259" key="6">
    <source>
        <dbReference type="Pfam" id="PF04116"/>
    </source>
</evidence>
<dbReference type="PANTHER" id="PTHR11863">
    <property type="entry name" value="STEROL DESATURASE"/>
    <property type="match status" value="1"/>
</dbReference>
<evidence type="ECO:0000313" key="8">
    <source>
        <dbReference type="Proteomes" id="UP000679126"/>
    </source>
</evidence>
<evidence type="ECO:0000313" key="7">
    <source>
        <dbReference type="EMBL" id="MBO9154785.1"/>
    </source>
</evidence>
<feature type="domain" description="Fatty acid hydroxylase" evidence="6">
    <location>
        <begin position="102"/>
        <end position="236"/>
    </location>
</feature>
<gene>
    <name evidence="7" type="ORF">J7I43_21335</name>
</gene>
<keyword evidence="2 5" id="KW-0812">Transmembrane</keyword>
<evidence type="ECO:0000256" key="1">
    <source>
        <dbReference type="ARBA" id="ARBA00004370"/>
    </source>
</evidence>
<feature type="transmembrane region" description="Helical" evidence="5">
    <location>
        <begin position="144"/>
        <end position="164"/>
    </location>
</feature>
<proteinExistence type="predicted"/>
<keyword evidence="8" id="KW-1185">Reference proteome</keyword>
<comment type="subcellular location">
    <subcellularLocation>
        <location evidence="1">Membrane</location>
    </subcellularLocation>
</comment>
<dbReference type="InterPro" id="IPR050307">
    <property type="entry name" value="Sterol_Desaturase_Related"/>
</dbReference>
<feature type="transmembrane region" description="Helical" evidence="5">
    <location>
        <begin position="53"/>
        <end position="75"/>
    </location>
</feature>
<evidence type="ECO:0000256" key="4">
    <source>
        <dbReference type="ARBA" id="ARBA00023136"/>
    </source>
</evidence>
<reference evidence="8" key="1">
    <citation type="submission" date="2021-03" db="EMBL/GenBank/DDBJ databases">
        <title>Assistant Professor.</title>
        <authorList>
            <person name="Huq M.A."/>
        </authorList>
    </citation>
    <scope>NUCLEOTIDE SEQUENCE [LARGE SCALE GENOMIC DNA]</scope>
    <source>
        <strain evidence="8">MAH-28</strain>
    </source>
</reference>
<dbReference type="RefSeq" id="WP_209147899.1">
    <property type="nucleotide sequence ID" value="NZ_JAGHKP010000004.1"/>
</dbReference>
<feature type="transmembrane region" description="Helical" evidence="5">
    <location>
        <begin position="95"/>
        <end position="114"/>
    </location>
</feature>
<dbReference type="Pfam" id="PF04116">
    <property type="entry name" value="FA_hydroxylase"/>
    <property type="match status" value="1"/>
</dbReference>
<feature type="transmembrane region" description="Helical" evidence="5">
    <location>
        <begin position="170"/>
        <end position="188"/>
    </location>
</feature>
<evidence type="ECO:0000256" key="2">
    <source>
        <dbReference type="ARBA" id="ARBA00022692"/>
    </source>
</evidence>
<name>A0ABS3YJD3_9BACT</name>
<accession>A0ABS3YJD3</accession>
<keyword evidence="3 5" id="KW-1133">Transmembrane helix</keyword>
<dbReference type="Proteomes" id="UP000679126">
    <property type="component" value="Unassembled WGS sequence"/>
</dbReference>
<evidence type="ECO:0000256" key="5">
    <source>
        <dbReference type="SAM" id="Phobius"/>
    </source>
</evidence>
<sequence>MEKVIEQTARLFLISALRYFVIAGVFFALFYRLFKGRFGKNKIQPREATGKDFAREILHSMSSMLVMTVIAVLILFTPFRQYTLVYGSLTATDAWYLPLSVALSLVIHDTYFYWMHRTLHHPVLFRAAHLLHHKSTNPSPWASYSFHFFEAITEGAVLVLLVMVMPMHPIAIGLFVVLGLVINVYGHLGYEITPRWLRDTFLFEIVNTSVYHNLHHRKFKGNYGLYFRVWDRLMGTEHPDYVAEYDRLQERRFGAAKTPARSANTAVKTVAVLLPVMWCLLT</sequence>
<keyword evidence="4 5" id="KW-0472">Membrane</keyword>
<feature type="transmembrane region" description="Helical" evidence="5">
    <location>
        <begin position="12"/>
        <end position="33"/>
    </location>
</feature>
<organism evidence="7 8">
    <name type="scientific">Chitinophaga chungangae</name>
    <dbReference type="NCBI Taxonomy" id="2821488"/>
    <lineage>
        <taxon>Bacteria</taxon>
        <taxon>Pseudomonadati</taxon>
        <taxon>Bacteroidota</taxon>
        <taxon>Chitinophagia</taxon>
        <taxon>Chitinophagales</taxon>
        <taxon>Chitinophagaceae</taxon>
        <taxon>Chitinophaga</taxon>
    </lineage>
</organism>
<protein>
    <submittedName>
        <fullName evidence="7">Sterol desaturase family protein</fullName>
    </submittedName>
</protein>
<evidence type="ECO:0000256" key="3">
    <source>
        <dbReference type="ARBA" id="ARBA00022989"/>
    </source>
</evidence>
<dbReference type="InterPro" id="IPR006694">
    <property type="entry name" value="Fatty_acid_hydroxylase"/>
</dbReference>
<dbReference type="EMBL" id="JAGHKP010000004">
    <property type="protein sequence ID" value="MBO9154785.1"/>
    <property type="molecule type" value="Genomic_DNA"/>
</dbReference>